<dbReference type="Pfam" id="PF00560">
    <property type="entry name" value="LRR_1"/>
    <property type="match status" value="1"/>
</dbReference>
<keyword evidence="2" id="KW-1185">Reference proteome</keyword>
<dbReference type="InterPro" id="IPR001611">
    <property type="entry name" value="Leu-rich_rpt"/>
</dbReference>
<proteinExistence type="predicted"/>
<dbReference type="Gene3D" id="3.80.10.10">
    <property type="entry name" value="Ribonuclease Inhibitor"/>
    <property type="match status" value="1"/>
</dbReference>
<dbReference type="PANTHER" id="PTHR48065">
    <property type="entry name" value="OS10G0469600 PROTEIN"/>
    <property type="match status" value="1"/>
</dbReference>
<reference evidence="1 2" key="1">
    <citation type="submission" date="2024-09" db="EMBL/GenBank/DDBJ databases">
        <title>Chromosome-scale assembly of Riccia sorocarpa.</title>
        <authorList>
            <person name="Paukszto L."/>
        </authorList>
    </citation>
    <scope>NUCLEOTIDE SEQUENCE [LARGE SCALE GENOMIC DNA]</scope>
    <source>
        <strain evidence="1">LP-2024</strain>
        <tissue evidence="1">Aerial parts of the thallus</tissue>
    </source>
</reference>
<evidence type="ECO:0000313" key="2">
    <source>
        <dbReference type="Proteomes" id="UP001633002"/>
    </source>
</evidence>
<dbReference type="AlphaFoldDB" id="A0ABD3HM25"/>
<name>A0ABD3HM25_9MARC</name>
<dbReference type="Proteomes" id="UP001633002">
    <property type="component" value="Unassembled WGS sequence"/>
</dbReference>
<dbReference type="EMBL" id="JBJQOH010000003">
    <property type="protein sequence ID" value="KAL3691981.1"/>
    <property type="molecule type" value="Genomic_DNA"/>
</dbReference>
<sequence>MTIEGLHRKLSKLLVFDLSINKLSGVVPWKKLVSSPDSFLRTDVPFFSSTTVLNVSHNSLSSPVDPSISQLKGLHAVDLNSNKFSGRALDNIADITDLDFLDLSNKKFSGLIAPKLRKFQASSFQGNSKLCGTPLSKSC</sequence>
<comment type="caution">
    <text evidence="1">The sequence shown here is derived from an EMBL/GenBank/DDBJ whole genome shotgun (WGS) entry which is preliminary data.</text>
</comment>
<evidence type="ECO:0008006" key="3">
    <source>
        <dbReference type="Google" id="ProtNLM"/>
    </source>
</evidence>
<dbReference type="InterPro" id="IPR032675">
    <property type="entry name" value="LRR_dom_sf"/>
</dbReference>
<organism evidence="1 2">
    <name type="scientific">Riccia sorocarpa</name>
    <dbReference type="NCBI Taxonomy" id="122646"/>
    <lineage>
        <taxon>Eukaryota</taxon>
        <taxon>Viridiplantae</taxon>
        <taxon>Streptophyta</taxon>
        <taxon>Embryophyta</taxon>
        <taxon>Marchantiophyta</taxon>
        <taxon>Marchantiopsida</taxon>
        <taxon>Marchantiidae</taxon>
        <taxon>Marchantiales</taxon>
        <taxon>Ricciaceae</taxon>
        <taxon>Riccia</taxon>
    </lineage>
</organism>
<gene>
    <name evidence="1" type="ORF">R1sor_005632</name>
</gene>
<accession>A0ABD3HM25</accession>
<protein>
    <recommendedName>
        <fullName evidence="3">Polygalacturonase inhibitor protein</fullName>
    </recommendedName>
</protein>
<dbReference type="SUPFAM" id="SSF52058">
    <property type="entry name" value="L domain-like"/>
    <property type="match status" value="1"/>
</dbReference>
<evidence type="ECO:0000313" key="1">
    <source>
        <dbReference type="EMBL" id="KAL3691981.1"/>
    </source>
</evidence>
<dbReference type="PANTHER" id="PTHR48065:SF11">
    <property type="entry name" value="OS11G0213300 PROTEIN"/>
    <property type="match status" value="1"/>
</dbReference>